<dbReference type="AlphaFoldDB" id="A0AAX6FVN1"/>
<sequence length="121" mass="13239">MSLLGTRVPLRSMCGLSRLPPLPTLDPDNERPAEPSSRTATPPRRVLVGVAVVHRLAVPRRARICQVELRSGLSSRVAVHRRPSTLDLVFDSAFESPASSRTGFSSLTPSCRRDSSPCHDR</sequence>
<evidence type="ECO:0000313" key="2">
    <source>
        <dbReference type="EMBL" id="KAJ6820031.1"/>
    </source>
</evidence>
<evidence type="ECO:0000256" key="1">
    <source>
        <dbReference type="SAM" id="MobiDB-lite"/>
    </source>
</evidence>
<keyword evidence="3" id="KW-1185">Reference proteome</keyword>
<dbReference type="EMBL" id="JANAVB010025800">
    <property type="protein sequence ID" value="KAJ6820031.1"/>
    <property type="molecule type" value="Genomic_DNA"/>
</dbReference>
<proteinExistence type="predicted"/>
<evidence type="ECO:0000313" key="3">
    <source>
        <dbReference type="Proteomes" id="UP001140949"/>
    </source>
</evidence>
<feature type="region of interest" description="Disordered" evidence="1">
    <location>
        <begin position="15"/>
        <end position="42"/>
    </location>
</feature>
<feature type="compositionally biased region" description="Polar residues" evidence="1">
    <location>
        <begin position="97"/>
        <end position="109"/>
    </location>
</feature>
<reference evidence="2" key="1">
    <citation type="journal article" date="2023" name="GigaByte">
        <title>Genome assembly of the bearded iris, Iris pallida Lam.</title>
        <authorList>
            <person name="Bruccoleri R.E."/>
            <person name="Oakeley E.J."/>
            <person name="Faust A.M.E."/>
            <person name="Altorfer M."/>
            <person name="Dessus-Babus S."/>
            <person name="Burckhardt D."/>
            <person name="Oertli M."/>
            <person name="Naumann U."/>
            <person name="Petersen F."/>
            <person name="Wong J."/>
        </authorList>
    </citation>
    <scope>NUCLEOTIDE SEQUENCE</scope>
    <source>
        <strain evidence="2">GSM-AAB239-AS_SAM_17_03QT</strain>
    </source>
</reference>
<feature type="region of interest" description="Disordered" evidence="1">
    <location>
        <begin position="97"/>
        <end position="121"/>
    </location>
</feature>
<reference evidence="2" key="2">
    <citation type="submission" date="2023-04" db="EMBL/GenBank/DDBJ databases">
        <authorList>
            <person name="Bruccoleri R.E."/>
            <person name="Oakeley E.J."/>
            <person name="Faust A.-M."/>
            <person name="Dessus-Babus S."/>
            <person name="Altorfer M."/>
            <person name="Burckhardt D."/>
            <person name="Oertli M."/>
            <person name="Naumann U."/>
            <person name="Petersen F."/>
            <person name="Wong J."/>
        </authorList>
    </citation>
    <scope>NUCLEOTIDE SEQUENCE</scope>
    <source>
        <strain evidence="2">GSM-AAB239-AS_SAM_17_03QT</strain>
        <tissue evidence="2">Leaf</tissue>
    </source>
</reference>
<dbReference type="Proteomes" id="UP001140949">
    <property type="component" value="Unassembled WGS sequence"/>
</dbReference>
<accession>A0AAX6FVN1</accession>
<protein>
    <submittedName>
        <fullName evidence="2">Uncharacterized protein</fullName>
    </submittedName>
</protein>
<feature type="compositionally biased region" description="Basic and acidic residues" evidence="1">
    <location>
        <begin position="111"/>
        <end position="121"/>
    </location>
</feature>
<gene>
    <name evidence="2" type="ORF">M6B38_398980</name>
</gene>
<organism evidence="2 3">
    <name type="scientific">Iris pallida</name>
    <name type="common">Sweet iris</name>
    <dbReference type="NCBI Taxonomy" id="29817"/>
    <lineage>
        <taxon>Eukaryota</taxon>
        <taxon>Viridiplantae</taxon>
        <taxon>Streptophyta</taxon>
        <taxon>Embryophyta</taxon>
        <taxon>Tracheophyta</taxon>
        <taxon>Spermatophyta</taxon>
        <taxon>Magnoliopsida</taxon>
        <taxon>Liliopsida</taxon>
        <taxon>Asparagales</taxon>
        <taxon>Iridaceae</taxon>
        <taxon>Iridoideae</taxon>
        <taxon>Irideae</taxon>
        <taxon>Iris</taxon>
    </lineage>
</organism>
<name>A0AAX6FVN1_IRIPA</name>
<comment type="caution">
    <text evidence="2">The sequence shown here is derived from an EMBL/GenBank/DDBJ whole genome shotgun (WGS) entry which is preliminary data.</text>
</comment>